<dbReference type="EMBL" id="NBSK02000004">
    <property type="protein sequence ID" value="KAJ0211140.1"/>
    <property type="molecule type" value="Genomic_DNA"/>
</dbReference>
<organism evidence="2 3">
    <name type="scientific">Lactuca sativa</name>
    <name type="common">Garden lettuce</name>
    <dbReference type="NCBI Taxonomy" id="4236"/>
    <lineage>
        <taxon>Eukaryota</taxon>
        <taxon>Viridiplantae</taxon>
        <taxon>Streptophyta</taxon>
        <taxon>Embryophyta</taxon>
        <taxon>Tracheophyta</taxon>
        <taxon>Spermatophyta</taxon>
        <taxon>Magnoliopsida</taxon>
        <taxon>eudicotyledons</taxon>
        <taxon>Gunneridae</taxon>
        <taxon>Pentapetalae</taxon>
        <taxon>asterids</taxon>
        <taxon>campanulids</taxon>
        <taxon>Asterales</taxon>
        <taxon>Asteraceae</taxon>
        <taxon>Cichorioideae</taxon>
        <taxon>Cichorieae</taxon>
        <taxon>Lactucinae</taxon>
        <taxon>Lactuca</taxon>
    </lineage>
</organism>
<feature type="region of interest" description="Disordered" evidence="1">
    <location>
        <begin position="88"/>
        <end position="121"/>
    </location>
</feature>
<keyword evidence="3" id="KW-1185">Reference proteome</keyword>
<feature type="compositionally biased region" description="Polar residues" evidence="1">
    <location>
        <begin position="108"/>
        <end position="117"/>
    </location>
</feature>
<evidence type="ECO:0000256" key="1">
    <source>
        <dbReference type="SAM" id="MobiDB-lite"/>
    </source>
</evidence>
<proteinExistence type="predicted"/>
<comment type="caution">
    <text evidence="2">The sequence shown here is derived from an EMBL/GenBank/DDBJ whole genome shotgun (WGS) entry which is preliminary data.</text>
</comment>
<reference evidence="2 3" key="1">
    <citation type="journal article" date="2017" name="Nat. Commun.">
        <title>Genome assembly with in vitro proximity ligation data and whole-genome triplication in lettuce.</title>
        <authorList>
            <person name="Reyes-Chin-Wo S."/>
            <person name="Wang Z."/>
            <person name="Yang X."/>
            <person name="Kozik A."/>
            <person name="Arikit S."/>
            <person name="Song C."/>
            <person name="Xia L."/>
            <person name="Froenicke L."/>
            <person name="Lavelle D.O."/>
            <person name="Truco M.J."/>
            <person name="Xia R."/>
            <person name="Zhu S."/>
            <person name="Xu C."/>
            <person name="Xu H."/>
            <person name="Xu X."/>
            <person name="Cox K."/>
            <person name="Korf I."/>
            <person name="Meyers B.C."/>
            <person name="Michelmore R.W."/>
        </authorList>
    </citation>
    <scope>NUCLEOTIDE SEQUENCE [LARGE SCALE GENOMIC DNA]</scope>
    <source>
        <strain evidence="3">cv. Salinas</strain>
        <tissue evidence="2">Seedlings</tissue>
    </source>
</reference>
<evidence type="ECO:0000313" key="3">
    <source>
        <dbReference type="Proteomes" id="UP000235145"/>
    </source>
</evidence>
<dbReference type="AlphaFoldDB" id="A0A9R1VUL8"/>
<evidence type="ECO:0000313" key="2">
    <source>
        <dbReference type="EMBL" id="KAJ0211140.1"/>
    </source>
</evidence>
<accession>A0A9R1VUL8</accession>
<name>A0A9R1VUL8_LACSA</name>
<protein>
    <submittedName>
        <fullName evidence="2">Uncharacterized protein</fullName>
    </submittedName>
</protein>
<feature type="compositionally biased region" description="Basic residues" evidence="1">
    <location>
        <begin position="90"/>
        <end position="107"/>
    </location>
</feature>
<sequence>MKQVIDAQQVEHAIYLFTRTLSGWCDQHKTATLVERLFSKRLMHKYKDYTLDDLMKHLHIEEETRIRDNRSKIRSIFYHLSTGGYDHKTKYGGHNKRNLGPKKHSFKKPSNQNPKSNSEIDEPCHVCGEIEHYVRECKDHKLGPVARAIEQVTNLVTNVTLGKIFMISSPT</sequence>
<dbReference type="Proteomes" id="UP000235145">
    <property type="component" value="Unassembled WGS sequence"/>
</dbReference>
<gene>
    <name evidence="2" type="ORF">LSAT_V11C400163730</name>
</gene>